<gene>
    <name evidence="7" type="ORF">BK007_07955</name>
    <name evidence="8" type="ORF">HG719_06875</name>
</gene>
<organism evidence="7 9">
    <name type="scientific">Methanobacterium subterraneum</name>
    <dbReference type="NCBI Taxonomy" id="59277"/>
    <lineage>
        <taxon>Archaea</taxon>
        <taxon>Methanobacteriati</taxon>
        <taxon>Methanobacteriota</taxon>
        <taxon>Methanomada group</taxon>
        <taxon>Methanobacteria</taxon>
        <taxon>Methanobacteriales</taxon>
        <taxon>Methanobacteriaceae</taxon>
        <taxon>Methanobacterium</taxon>
    </lineage>
</organism>
<name>A0A2H4VD10_9EURY</name>
<keyword evidence="4 7" id="KW-0378">Hydrolase</keyword>
<proteinExistence type="inferred from homology"/>
<evidence type="ECO:0000256" key="4">
    <source>
        <dbReference type="ARBA" id="ARBA00022801"/>
    </source>
</evidence>
<keyword evidence="5" id="KW-0862">Zinc</keyword>
<sequence length="277" mass="31441">MKIRPYFVEKSDHESWDEVFQNPRPITVESFKTGLVVINRKGTINPNHPRAPVMVDEELEVPILAHWVHHEEKGDFLLDAGLDSSYCNDPRGGLNGSAVDEYHQDRDENIAYHLVKHNINPKKVFLSHLHSDHAAGLRELPKNIPYITGKGEYHEYHSQIHGDFLEGLDELYEIDFTHAQQMPYLGPSVDLLGDGSLWAIHTPGHTPGHNSFLVNGLDGPILLTMDAAFIRENLETSVAPSDYTWDVTMAQETLEKILRFLKVYPQVRVGPGHEFLK</sequence>
<evidence type="ECO:0000256" key="3">
    <source>
        <dbReference type="ARBA" id="ARBA00022723"/>
    </source>
</evidence>
<dbReference type="SUPFAM" id="SSF56281">
    <property type="entry name" value="Metallo-hydrolase/oxidoreductase"/>
    <property type="match status" value="1"/>
</dbReference>
<dbReference type="Proteomes" id="UP000232806">
    <property type="component" value="Chromosome"/>
</dbReference>
<feature type="domain" description="Metallo-beta-lactamase" evidence="6">
    <location>
        <begin position="62"/>
        <end position="273"/>
    </location>
</feature>
<dbReference type="OrthoDB" id="7773at2157"/>
<evidence type="ECO:0000313" key="8">
    <source>
        <dbReference type="EMBL" id="NMO09554.1"/>
    </source>
</evidence>
<dbReference type="SMART" id="SM00849">
    <property type="entry name" value="Lactamase_B"/>
    <property type="match status" value="1"/>
</dbReference>
<reference evidence="8 10" key="2">
    <citation type="submission" date="2020-04" db="EMBL/GenBank/DDBJ databases">
        <title>Draft genome of Methanobacterium subterraneum isolated from animal feces.</title>
        <authorList>
            <person name="Ouboter H.T."/>
            <person name="Berger S."/>
            <person name="Gungor E."/>
            <person name="Jetten M.S.M."/>
            <person name="Welte C.U."/>
        </authorList>
    </citation>
    <scope>NUCLEOTIDE SEQUENCE [LARGE SCALE GENOMIC DNA]</scope>
    <source>
        <strain evidence="8">HO_2020</strain>
    </source>
</reference>
<dbReference type="Pfam" id="PF00753">
    <property type="entry name" value="Lactamase_B"/>
    <property type="match status" value="1"/>
</dbReference>
<dbReference type="InterPro" id="IPR001279">
    <property type="entry name" value="Metallo-B-lactamas"/>
</dbReference>
<protein>
    <submittedName>
        <fullName evidence="7">MBL fold metallo-hydrolase</fullName>
    </submittedName>
</protein>
<accession>A0A2H4VD10</accession>
<evidence type="ECO:0000259" key="6">
    <source>
        <dbReference type="SMART" id="SM00849"/>
    </source>
</evidence>
<dbReference type="GO" id="GO:0016787">
    <property type="term" value="F:hydrolase activity"/>
    <property type="evidence" value="ECO:0007669"/>
    <property type="project" value="UniProtKB-KW"/>
</dbReference>
<evidence type="ECO:0000313" key="9">
    <source>
        <dbReference type="Proteomes" id="UP000232806"/>
    </source>
</evidence>
<evidence type="ECO:0000256" key="5">
    <source>
        <dbReference type="ARBA" id="ARBA00022833"/>
    </source>
</evidence>
<evidence type="ECO:0000256" key="1">
    <source>
        <dbReference type="ARBA" id="ARBA00001947"/>
    </source>
</evidence>
<keyword evidence="3" id="KW-0479">Metal-binding</keyword>
<evidence type="ECO:0000313" key="7">
    <source>
        <dbReference type="EMBL" id="AUB55940.1"/>
    </source>
</evidence>
<dbReference type="GO" id="GO:0046872">
    <property type="term" value="F:metal ion binding"/>
    <property type="evidence" value="ECO:0007669"/>
    <property type="project" value="UniProtKB-KW"/>
</dbReference>
<dbReference type="EMBL" id="CP017766">
    <property type="protein sequence ID" value="AUB55940.1"/>
    <property type="molecule type" value="Genomic_DNA"/>
</dbReference>
<dbReference type="RefSeq" id="WP_100905916.1">
    <property type="nucleotide sequence ID" value="NZ_CP017766.1"/>
</dbReference>
<dbReference type="PANTHER" id="PTHR42978">
    <property type="entry name" value="QUORUM-QUENCHING LACTONASE YTNP-RELATED-RELATED"/>
    <property type="match status" value="1"/>
</dbReference>
<dbReference type="EMBL" id="JABBYL010000022">
    <property type="protein sequence ID" value="NMO09554.1"/>
    <property type="molecule type" value="Genomic_DNA"/>
</dbReference>
<reference evidence="7 9" key="1">
    <citation type="submission" date="2016-10" db="EMBL/GenBank/DDBJ databases">
        <title>Comparative genomics between deep and shallow subseafloor isolates.</title>
        <authorList>
            <person name="Ishii S."/>
            <person name="Miller J.R."/>
            <person name="Sutton G."/>
            <person name="Suzuki S."/>
            <person name="Methe B."/>
            <person name="Inagaki F."/>
            <person name="Imachi H."/>
        </authorList>
    </citation>
    <scope>NUCLEOTIDE SEQUENCE [LARGE SCALE GENOMIC DNA]</scope>
    <source>
        <strain evidence="7 9">MO-MB1</strain>
    </source>
</reference>
<dbReference type="Gene3D" id="3.60.15.10">
    <property type="entry name" value="Ribonuclease Z/Hydroxyacylglutathione hydrolase-like"/>
    <property type="match status" value="1"/>
</dbReference>
<dbReference type="AlphaFoldDB" id="A0A2H4VD10"/>
<dbReference type="GeneID" id="35122572"/>
<comment type="cofactor">
    <cofactor evidence="1">
        <name>Zn(2+)</name>
        <dbReference type="ChEBI" id="CHEBI:29105"/>
    </cofactor>
</comment>
<dbReference type="Proteomes" id="UP000591058">
    <property type="component" value="Unassembled WGS sequence"/>
</dbReference>
<evidence type="ECO:0000256" key="2">
    <source>
        <dbReference type="ARBA" id="ARBA00007749"/>
    </source>
</evidence>
<comment type="similarity">
    <text evidence="2">Belongs to the metallo-beta-lactamase superfamily.</text>
</comment>
<evidence type="ECO:0000313" key="10">
    <source>
        <dbReference type="Proteomes" id="UP000591058"/>
    </source>
</evidence>
<dbReference type="InterPro" id="IPR036866">
    <property type="entry name" value="RibonucZ/Hydroxyglut_hydro"/>
</dbReference>
<dbReference type="PANTHER" id="PTHR42978:SF2">
    <property type="entry name" value="102 KBASES UNSTABLE REGION: FROM 1 TO 119443"/>
    <property type="match status" value="1"/>
</dbReference>
<dbReference type="InterPro" id="IPR051013">
    <property type="entry name" value="MBL_superfamily_lactonases"/>
</dbReference>